<proteinExistence type="predicted"/>
<name>A0A0A9SVR1_ARUDO</name>
<reference evidence="1" key="1">
    <citation type="submission" date="2014-09" db="EMBL/GenBank/DDBJ databases">
        <authorList>
            <person name="Magalhaes I.L.F."/>
            <person name="Oliveira U."/>
            <person name="Santos F.R."/>
            <person name="Vidigal T.H.D.A."/>
            <person name="Brescovit A.D."/>
            <person name="Santos A.J."/>
        </authorList>
    </citation>
    <scope>NUCLEOTIDE SEQUENCE</scope>
    <source>
        <tissue evidence="1">Shoot tissue taken approximately 20 cm above the soil surface</tissue>
    </source>
</reference>
<accession>A0A0A9SVR1</accession>
<reference evidence="1" key="2">
    <citation type="journal article" date="2015" name="Data Brief">
        <title>Shoot transcriptome of the giant reed, Arundo donax.</title>
        <authorList>
            <person name="Barrero R.A."/>
            <person name="Guerrero F.D."/>
            <person name="Moolhuijzen P."/>
            <person name="Goolsby J.A."/>
            <person name="Tidwell J."/>
            <person name="Bellgard S.E."/>
            <person name="Bellgard M.I."/>
        </authorList>
    </citation>
    <scope>NUCLEOTIDE SEQUENCE</scope>
    <source>
        <tissue evidence="1">Shoot tissue taken approximately 20 cm above the soil surface</tissue>
    </source>
</reference>
<dbReference type="AlphaFoldDB" id="A0A0A9SVR1"/>
<sequence>MIHANCYRKQNFKRLIMQYTGNMLCR</sequence>
<organism evidence="1">
    <name type="scientific">Arundo donax</name>
    <name type="common">Giant reed</name>
    <name type="synonym">Donax arundinaceus</name>
    <dbReference type="NCBI Taxonomy" id="35708"/>
    <lineage>
        <taxon>Eukaryota</taxon>
        <taxon>Viridiplantae</taxon>
        <taxon>Streptophyta</taxon>
        <taxon>Embryophyta</taxon>
        <taxon>Tracheophyta</taxon>
        <taxon>Spermatophyta</taxon>
        <taxon>Magnoliopsida</taxon>
        <taxon>Liliopsida</taxon>
        <taxon>Poales</taxon>
        <taxon>Poaceae</taxon>
        <taxon>PACMAD clade</taxon>
        <taxon>Arundinoideae</taxon>
        <taxon>Arundineae</taxon>
        <taxon>Arundo</taxon>
    </lineage>
</organism>
<dbReference type="EMBL" id="GBRH01168773">
    <property type="protein sequence ID" value="JAE29123.1"/>
    <property type="molecule type" value="Transcribed_RNA"/>
</dbReference>
<protein>
    <submittedName>
        <fullName evidence="1">Uncharacterized protein</fullName>
    </submittedName>
</protein>
<evidence type="ECO:0000313" key="1">
    <source>
        <dbReference type="EMBL" id="JAE29123.1"/>
    </source>
</evidence>